<dbReference type="SMART" id="SM00345">
    <property type="entry name" value="HTH_GNTR"/>
    <property type="match status" value="1"/>
</dbReference>
<dbReference type="CDD" id="cd07377">
    <property type="entry name" value="WHTH_GntR"/>
    <property type="match status" value="1"/>
</dbReference>
<evidence type="ECO:0000313" key="6">
    <source>
        <dbReference type="Proteomes" id="UP000315759"/>
    </source>
</evidence>
<dbReference type="Proteomes" id="UP000315759">
    <property type="component" value="Unassembled WGS sequence"/>
</dbReference>
<dbReference type="Pfam" id="PF00392">
    <property type="entry name" value="GntR"/>
    <property type="match status" value="1"/>
</dbReference>
<dbReference type="InterPro" id="IPR036390">
    <property type="entry name" value="WH_DNA-bd_sf"/>
</dbReference>
<dbReference type="Gene3D" id="1.10.10.10">
    <property type="entry name" value="Winged helix-like DNA-binding domain superfamily/Winged helix DNA-binding domain"/>
    <property type="match status" value="1"/>
</dbReference>
<evidence type="ECO:0000256" key="2">
    <source>
        <dbReference type="ARBA" id="ARBA00023125"/>
    </source>
</evidence>
<keyword evidence="2" id="KW-0238">DNA-binding</keyword>
<protein>
    <submittedName>
        <fullName evidence="5">GntR family transcriptional regulator</fullName>
    </submittedName>
</protein>
<sequence>MAAPQTSDILRSVIFTPFEYGGRTKAIVERLRNAVALDVFKDGDQLPPEPELAAQLGVSPVTLRDALALLREAGLVETKRGRSGGSFVRRSAYEPVEHGRAQLRELSPVDLRDLSDWRISVAAAAAALAAERASDEEVDVLQVHVDSFANAADAAAARRTEGRLVIALATASQSLRHTRAAVESVVDYGPLLSVAYQSADLRARVAEFHAAAGAAVRDGHAADAAVAIRAAGLLVAVELANYAADLSAEAAK</sequence>
<evidence type="ECO:0000256" key="3">
    <source>
        <dbReference type="ARBA" id="ARBA00023163"/>
    </source>
</evidence>
<keyword evidence="6" id="KW-1185">Reference proteome</keyword>
<dbReference type="InterPro" id="IPR036388">
    <property type="entry name" value="WH-like_DNA-bd_sf"/>
</dbReference>
<proteinExistence type="predicted"/>
<evidence type="ECO:0000259" key="4">
    <source>
        <dbReference type="PROSITE" id="PS50949"/>
    </source>
</evidence>
<accession>A0A544VV79</accession>
<dbReference type="GO" id="GO:0003677">
    <property type="term" value="F:DNA binding"/>
    <property type="evidence" value="ECO:0007669"/>
    <property type="project" value="UniProtKB-KW"/>
</dbReference>
<keyword evidence="3" id="KW-0804">Transcription</keyword>
<reference evidence="5 6" key="1">
    <citation type="submission" date="2018-10" db="EMBL/GenBank/DDBJ databases">
        <title>Draft genome of Mycobacterium hodleri strain B.</title>
        <authorList>
            <person name="Amande T.J."/>
            <person name="Mcgenity T.J."/>
        </authorList>
    </citation>
    <scope>NUCLEOTIDE SEQUENCE [LARGE SCALE GENOMIC DNA]</scope>
    <source>
        <strain evidence="5 6">B</strain>
    </source>
</reference>
<organism evidence="5 6">
    <name type="scientific">Mycolicibacterium hodleri</name>
    <dbReference type="NCBI Taxonomy" id="49897"/>
    <lineage>
        <taxon>Bacteria</taxon>
        <taxon>Bacillati</taxon>
        <taxon>Actinomycetota</taxon>
        <taxon>Actinomycetes</taxon>
        <taxon>Mycobacteriales</taxon>
        <taxon>Mycobacteriaceae</taxon>
        <taxon>Mycolicibacterium</taxon>
    </lineage>
</organism>
<dbReference type="InterPro" id="IPR000524">
    <property type="entry name" value="Tscrpt_reg_HTH_GntR"/>
</dbReference>
<comment type="caution">
    <text evidence="5">The sequence shown here is derived from an EMBL/GenBank/DDBJ whole genome shotgun (WGS) entry which is preliminary data.</text>
</comment>
<gene>
    <name evidence="5" type="ORF">D8S82_24470</name>
</gene>
<dbReference type="InterPro" id="IPR008920">
    <property type="entry name" value="TF_FadR/GntR_C"/>
</dbReference>
<dbReference type="SUPFAM" id="SSF46785">
    <property type="entry name" value="Winged helix' DNA-binding domain"/>
    <property type="match status" value="1"/>
</dbReference>
<dbReference type="PANTHER" id="PTHR43537">
    <property type="entry name" value="TRANSCRIPTIONAL REGULATOR, GNTR FAMILY"/>
    <property type="match status" value="1"/>
</dbReference>
<evidence type="ECO:0000256" key="1">
    <source>
        <dbReference type="ARBA" id="ARBA00023015"/>
    </source>
</evidence>
<dbReference type="AlphaFoldDB" id="A0A544VV79"/>
<name>A0A544VV79_9MYCO</name>
<feature type="domain" description="HTH gntR-type" evidence="4">
    <location>
        <begin position="21"/>
        <end position="91"/>
    </location>
</feature>
<dbReference type="Gene3D" id="1.20.120.530">
    <property type="entry name" value="GntR ligand-binding domain-like"/>
    <property type="match status" value="1"/>
</dbReference>
<dbReference type="RefSeq" id="WP_142554587.1">
    <property type="nucleotide sequence ID" value="NZ_VIFX01000037.1"/>
</dbReference>
<keyword evidence="1" id="KW-0805">Transcription regulation</keyword>
<dbReference type="PROSITE" id="PS50949">
    <property type="entry name" value="HTH_GNTR"/>
    <property type="match status" value="1"/>
</dbReference>
<dbReference type="PANTHER" id="PTHR43537:SF5">
    <property type="entry name" value="UXU OPERON TRANSCRIPTIONAL REGULATOR"/>
    <property type="match status" value="1"/>
</dbReference>
<dbReference type="GO" id="GO:0003700">
    <property type="term" value="F:DNA-binding transcription factor activity"/>
    <property type="evidence" value="ECO:0007669"/>
    <property type="project" value="InterPro"/>
</dbReference>
<dbReference type="EMBL" id="VIFX01000037">
    <property type="protein sequence ID" value="TQR83898.1"/>
    <property type="molecule type" value="Genomic_DNA"/>
</dbReference>
<evidence type="ECO:0000313" key="5">
    <source>
        <dbReference type="EMBL" id="TQR83898.1"/>
    </source>
</evidence>
<dbReference type="PRINTS" id="PR00035">
    <property type="entry name" value="HTHGNTR"/>
</dbReference>